<gene>
    <name evidence="1" type="ORF">SAMN05421813_1474</name>
</gene>
<dbReference type="AlphaFoldDB" id="A0A1G9YWV6"/>
<reference evidence="2" key="1">
    <citation type="submission" date="2016-10" db="EMBL/GenBank/DDBJ databases">
        <authorList>
            <person name="Varghese N."/>
            <person name="Submissions S."/>
        </authorList>
    </citation>
    <scope>NUCLEOTIDE SEQUENCE [LARGE SCALE GENOMIC DNA]</scope>
    <source>
        <strain evidence="2">DSM 24536</strain>
    </source>
</reference>
<dbReference type="STRING" id="990371.SAMN05421813_1474"/>
<evidence type="ECO:0000313" key="1">
    <source>
        <dbReference type="EMBL" id="SDN13622.1"/>
    </source>
</evidence>
<dbReference type="EMBL" id="FNHH01000047">
    <property type="protein sequence ID" value="SDN13622.1"/>
    <property type="molecule type" value="Genomic_DNA"/>
</dbReference>
<organism evidence="1 2">
    <name type="scientific">Daejeonella rubra</name>
    <dbReference type="NCBI Taxonomy" id="990371"/>
    <lineage>
        <taxon>Bacteria</taxon>
        <taxon>Pseudomonadati</taxon>
        <taxon>Bacteroidota</taxon>
        <taxon>Sphingobacteriia</taxon>
        <taxon>Sphingobacteriales</taxon>
        <taxon>Sphingobacteriaceae</taxon>
        <taxon>Daejeonella</taxon>
    </lineage>
</organism>
<evidence type="ECO:0008006" key="3">
    <source>
        <dbReference type="Google" id="ProtNLM"/>
    </source>
</evidence>
<keyword evidence="2" id="KW-1185">Reference proteome</keyword>
<dbReference type="Proteomes" id="UP000199226">
    <property type="component" value="Unassembled WGS sequence"/>
</dbReference>
<evidence type="ECO:0000313" key="2">
    <source>
        <dbReference type="Proteomes" id="UP000199226"/>
    </source>
</evidence>
<sequence length="291" mass="33031">MLLIISPVIFAQDLNARVQILAPQLSNSNKRILDILEASIKDFLNGRRWTADALQPQERIDCNFVITIIDWDGSSNFKAEAQIQSNRPVFNSSYNSTLLNISDNEFGFTYSEGQALDFSDQNYISNLSSLLAFYAYIITGMDYDSFSKFGGTPYFQKAQTVLNNAQNAPNTGWKAFENLRNRFWLVENLTNKSYNPIRESLYIYHRDGLDVMAENKSKGLKAVLSVIPQLQKIDKQKQGSILNQIFFTAKSDEIINILSSADTQDKLKAFNVLSEIDPANSLKYESLKKTR</sequence>
<dbReference type="InterPro" id="IPR032274">
    <property type="entry name" value="DUF4835"/>
</dbReference>
<dbReference type="Pfam" id="PF16119">
    <property type="entry name" value="DUF4835"/>
    <property type="match status" value="1"/>
</dbReference>
<name>A0A1G9YWV6_9SPHI</name>
<protein>
    <recommendedName>
        <fullName evidence="3">DUF4835 domain-containing protein</fullName>
    </recommendedName>
</protein>
<accession>A0A1G9YWV6</accession>
<proteinExistence type="predicted"/>